<dbReference type="PROSITE" id="PS50088">
    <property type="entry name" value="ANK_REPEAT"/>
    <property type="match status" value="3"/>
</dbReference>
<dbReference type="Gene3D" id="1.25.40.20">
    <property type="entry name" value="Ankyrin repeat-containing domain"/>
    <property type="match status" value="2"/>
</dbReference>
<dbReference type="PANTHER" id="PTHR24198:SF165">
    <property type="entry name" value="ANKYRIN REPEAT-CONTAINING PROTEIN-RELATED"/>
    <property type="match status" value="1"/>
</dbReference>
<sequence>MTTQMSPATGHSLLGLFNTGSFDNFASGDFLFPELTPQSHSALDTNTLSRQNADSSPSGDAGYLVDCEAEPFTAEAPLEFGNENQMYGTIEPLTPVGFDKAAATPAITKSPETTPMFPPTPNATLSQETKISTSEECGHEDDGCNPLLAATLRGNNNMVKLLVARGADLEKVDKHGKSALMIAVEKNNPALALVLLDLGADIRVVCRSGQDLFQKAAAHEEVTMLRTLLEWCRERSEKSSNPGLLKQCVNKRDIRGRTLIHTAVLQARCEVVELLLEYGADVNASSV</sequence>
<comment type="caution">
    <text evidence="5">The sequence shown here is derived from an EMBL/GenBank/DDBJ whole genome shotgun (WGS) entry which is preliminary data.</text>
</comment>
<feature type="repeat" description="ANK" evidence="3">
    <location>
        <begin position="175"/>
        <end position="207"/>
    </location>
</feature>
<feature type="compositionally biased region" description="Polar residues" evidence="4">
    <location>
        <begin position="122"/>
        <end position="135"/>
    </location>
</feature>
<reference evidence="5" key="1">
    <citation type="submission" date="2018-12" db="EMBL/GenBank/DDBJ databases">
        <authorList>
            <person name="Syme R.A."/>
            <person name="Farfan-Caceres L."/>
            <person name="Lichtenzveig J."/>
        </authorList>
    </citation>
    <scope>NUCLEOTIDE SEQUENCE</scope>
    <source>
        <strain evidence="5">Al4</strain>
    </source>
</reference>
<dbReference type="PANTHER" id="PTHR24198">
    <property type="entry name" value="ANKYRIN REPEAT AND PROTEIN KINASE DOMAIN-CONTAINING PROTEIN"/>
    <property type="match status" value="1"/>
</dbReference>
<dbReference type="AlphaFoldDB" id="A0A8H7MD60"/>
<dbReference type="Proteomes" id="UP000651452">
    <property type="component" value="Unassembled WGS sequence"/>
</dbReference>
<dbReference type="InterPro" id="IPR002110">
    <property type="entry name" value="Ankyrin_rpt"/>
</dbReference>
<feature type="repeat" description="ANK" evidence="3">
    <location>
        <begin position="255"/>
        <end position="287"/>
    </location>
</feature>
<organism evidence="5 6">
    <name type="scientific">Ascochyta lentis</name>
    <dbReference type="NCBI Taxonomy" id="205686"/>
    <lineage>
        <taxon>Eukaryota</taxon>
        <taxon>Fungi</taxon>
        <taxon>Dikarya</taxon>
        <taxon>Ascomycota</taxon>
        <taxon>Pezizomycotina</taxon>
        <taxon>Dothideomycetes</taxon>
        <taxon>Pleosporomycetidae</taxon>
        <taxon>Pleosporales</taxon>
        <taxon>Pleosporineae</taxon>
        <taxon>Didymellaceae</taxon>
        <taxon>Ascochyta</taxon>
    </lineage>
</organism>
<gene>
    <name evidence="5" type="ORF">EKO04_011561</name>
</gene>
<dbReference type="Pfam" id="PF12796">
    <property type="entry name" value="Ank_2"/>
    <property type="match status" value="1"/>
</dbReference>
<evidence type="ECO:0000256" key="2">
    <source>
        <dbReference type="ARBA" id="ARBA00023043"/>
    </source>
</evidence>
<keyword evidence="6" id="KW-1185">Reference proteome</keyword>
<dbReference type="SUPFAM" id="SSF48403">
    <property type="entry name" value="Ankyrin repeat"/>
    <property type="match status" value="1"/>
</dbReference>
<dbReference type="GO" id="GO:0005737">
    <property type="term" value="C:cytoplasm"/>
    <property type="evidence" value="ECO:0007669"/>
    <property type="project" value="TreeGrafter"/>
</dbReference>
<dbReference type="Pfam" id="PF13606">
    <property type="entry name" value="Ank_3"/>
    <property type="match status" value="1"/>
</dbReference>
<feature type="repeat" description="ANK" evidence="3">
    <location>
        <begin position="142"/>
        <end position="174"/>
    </location>
</feature>
<dbReference type="InterPro" id="IPR036770">
    <property type="entry name" value="Ankyrin_rpt-contain_sf"/>
</dbReference>
<evidence type="ECO:0000313" key="6">
    <source>
        <dbReference type="Proteomes" id="UP000651452"/>
    </source>
</evidence>
<keyword evidence="1" id="KW-0677">Repeat</keyword>
<dbReference type="SMART" id="SM00248">
    <property type="entry name" value="ANK"/>
    <property type="match status" value="3"/>
</dbReference>
<protein>
    <submittedName>
        <fullName evidence="5">Uncharacterized protein</fullName>
    </submittedName>
</protein>
<reference evidence="5" key="2">
    <citation type="submission" date="2020-09" db="EMBL/GenBank/DDBJ databases">
        <title>Reference genome assembly for Australian Ascochyta lentis isolate Al4.</title>
        <authorList>
            <person name="Lee R.C."/>
            <person name="Farfan-Caceres L.M."/>
            <person name="Debler J.W."/>
            <person name="Williams A.H."/>
            <person name="Henares B.M."/>
        </authorList>
    </citation>
    <scope>NUCLEOTIDE SEQUENCE</scope>
    <source>
        <strain evidence="5">Al4</strain>
    </source>
</reference>
<accession>A0A8H7MD60</accession>
<dbReference type="PRINTS" id="PR01415">
    <property type="entry name" value="ANKYRIN"/>
</dbReference>
<evidence type="ECO:0000256" key="4">
    <source>
        <dbReference type="SAM" id="MobiDB-lite"/>
    </source>
</evidence>
<dbReference type="OrthoDB" id="3673852at2759"/>
<keyword evidence="2 3" id="KW-0040">ANK repeat</keyword>
<evidence type="ECO:0000256" key="1">
    <source>
        <dbReference type="ARBA" id="ARBA00022737"/>
    </source>
</evidence>
<name>A0A8H7MD60_9PLEO</name>
<proteinExistence type="predicted"/>
<evidence type="ECO:0000313" key="5">
    <source>
        <dbReference type="EMBL" id="KAF9690383.1"/>
    </source>
</evidence>
<dbReference type="EMBL" id="RZGK01000024">
    <property type="protein sequence ID" value="KAF9690383.1"/>
    <property type="molecule type" value="Genomic_DNA"/>
</dbReference>
<feature type="region of interest" description="Disordered" evidence="4">
    <location>
        <begin position="108"/>
        <end position="140"/>
    </location>
</feature>
<dbReference type="PROSITE" id="PS50297">
    <property type="entry name" value="ANK_REP_REGION"/>
    <property type="match status" value="3"/>
</dbReference>
<evidence type="ECO:0000256" key="3">
    <source>
        <dbReference type="PROSITE-ProRule" id="PRU00023"/>
    </source>
</evidence>